<evidence type="ECO:0000256" key="1">
    <source>
        <dbReference type="SAM" id="MobiDB-lite"/>
    </source>
</evidence>
<proteinExistence type="predicted"/>
<protein>
    <submittedName>
        <fullName evidence="2">Uncharacterized protein</fullName>
    </submittedName>
</protein>
<name>A0A7J7EJB1_DICBM</name>
<dbReference type="Proteomes" id="UP000551758">
    <property type="component" value="Unassembled WGS sequence"/>
</dbReference>
<evidence type="ECO:0000313" key="3">
    <source>
        <dbReference type="Proteomes" id="UP000551758"/>
    </source>
</evidence>
<feature type="compositionally biased region" description="Low complexity" evidence="1">
    <location>
        <begin position="46"/>
        <end position="55"/>
    </location>
</feature>
<sequence length="76" mass="7943">MRTSVPTPAEALTSRRIRENNGALRAPVCAGWGGGGGAEDADRGEFAPGVRRSGGQPRGRRGPGREVSRRPEESTG</sequence>
<dbReference type="AlphaFoldDB" id="A0A7J7EJB1"/>
<organism evidence="2 3">
    <name type="scientific">Diceros bicornis minor</name>
    <name type="common">South-central black rhinoceros</name>
    <dbReference type="NCBI Taxonomy" id="77932"/>
    <lineage>
        <taxon>Eukaryota</taxon>
        <taxon>Metazoa</taxon>
        <taxon>Chordata</taxon>
        <taxon>Craniata</taxon>
        <taxon>Vertebrata</taxon>
        <taxon>Euteleostomi</taxon>
        <taxon>Mammalia</taxon>
        <taxon>Eutheria</taxon>
        <taxon>Laurasiatheria</taxon>
        <taxon>Perissodactyla</taxon>
        <taxon>Rhinocerotidae</taxon>
        <taxon>Diceros</taxon>
    </lineage>
</organism>
<comment type="caution">
    <text evidence="2">The sequence shown here is derived from an EMBL/GenBank/DDBJ whole genome shotgun (WGS) entry which is preliminary data.</text>
</comment>
<feature type="compositionally biased region" description="Basic and acidic residues" evidence="1">
    <location>
        <begin position="63"/>
        <end position="76"/>
    </location>
</feature>
<reference evidence="2 3" key="1">
    <citation type="journal article" date="2020" name="Mol. Biol. Evol.">
        <title>Interspecific Gene Flow and the Evolution of Specialization in Black and White Rhinoceros.</title>
        <authorList>
            <person name="Moodley Y."/>
            <person name="Westbury M.V."/>
            <person name="Russo I.M."/>
            <person name="Gopalakrishnan S."/>
            <person name="Rakotoarivelo A."/>
            <person name="Olsen R.A."/>
            <person name="Prost S."/>
            <person name="Tunstall T."/>
            <person name="Ryder O.A."/>
            <person name="Dalen L."/>
            <person name="Bruford M.W."/>
        </authorList>
    </citation>
    <scope>NUCLEOTIDE SEQUENCE [LARGE SCALE GENOMIC DNA]</scope>
    <source>
        <strain evidence="2">SBR-YM</strain>
        <tissue evidence="2">Skin</tissue>
    </source>
</reference>
<accession>A0A7J7EJB1</accession>
<feature type="region of interest" description="Disordered" evidence="1">
    <location>
        <begin position="1"/>
        <end position="76"/>
    </location>
</feature>
<gene>
    <name evidence="2" type="ORF">HPG69_019050</name>
</gene>
<keyword evidence="3" id="KW-1185">Reference proteome</keyword>
<dbReference type="EMBL" id="JACDTQ010002747">
    <property type="protein sequence ID" value="KAF5915818.1"/>
    <property type="molecule type" value="Genomic_DNA"/>
</dbReference>
<evidence type="ECO:0000313" key="2">
    <source>
        <dbReference type="EMBL" id="KAF5915818.1"/>
    </source>
</evidence>